<organism evidence="1 2">
    <name type="scientific">Acropora cervicornis</name>
    <name type="common">Staghorn coral</name>
    <dbReference type="NCBI Taxonomy" id="6130"/>
    <lineage>
        <taxon>Eukaryota</taxon>
        <taxon>Metazoa</taxon>
        <taxon>Cnidaria</taxon>
        <taxon>Anthozoa</taxon>
        <taxon>Hexacorallia</taxon>
        <taxon>Scleractinia</taxon>
        <taxon>Astrocoeniina</taxon>
        <taxon>Acroporidae</taxon>
        <taxon>Acropora</taxon>
    </lineage>
</organism>
<reference evidence="1" key="2">
    <citation type="journal article" date="2023" name="Science">
        <title>Genomic signatures of disease resistance in endangered staghorn corals.</title>
        <authorList>
            <person name="Vollmer S.V."/>
            <person name="Selwyn J.D."/>
            <person name="Despard B.A."/>
            <person name="Roesel C.L."/>
        </authorList>
    </citation>
    <scope>NUCLEOTIDE SEQUENCE</scope>
    <source>
        <strain evidence="1">K2</strain>
    </source>
</reference>
<evidence type="ECO:0000313" key="2">
    <source>
        <dbReference type="Proteomes" id="UP001249851"/>
    </source>
</evidence>
<comment type="caution">
    <text evidence="1">The sequence shown here is derived from an EMBL/GenBank/DDBJ whole genome shotgun (WGS) entry which is preliminary data.</text>
</comment>
<protein>
    <submittedName>
        <fullName evidence="1">Uncharacterized protein</fullName>
    </submittedName>
</protein>
<dbReference type="Proteomes" id="UP001249851">
    <property type="component" value="Unassembled WGS sequence"/>
</dbReference>
<dbReference type="AlphaFoldDB" id="A0AAD9UYA9"/>
<reference evidence="1" key="1">
    <citation type="journal article" date="2023" name="G3 (Bethesda)">
        <title>Whole genome assembly and annotation of the endangered Caribbean coral Acropora cervicornis.</title>
        <authorList>
            <person name="Selwyn J.D."/>
            <person name="Vollmer S.V."/>
        </authorList>
    </citation>
    <scope>NUCLEOTIDE SEQUENCE</scope>
    <source>
        <strain evidence="1">K2</strain>
    </source>
</reference>
<evidence type="ECO:0000313" key="1">
    <source>
        <dbReference type="EMBL" id="KAK2554479.1"/>
    </source>
</evidence>
<gene>
    <name evidence="1" type="ORF">P5673_023917</name>
</gene>
<name>A0AAD9UYA9_ACRCE</name>
<accession>A0AAD9UYA9</accession>
<dbReference type="EMBL" id="JARQWQ010000069">
    <property type="protein sequence ID" value="KAK2554479.1"/>
    <property type="molecule type" value="Genomic_DNA"/>
</dbReference>
<keyword evidence="2" id="KW-1185">Reference proteome</keyword>
<sequence length="67" mass="7814">MVSTYLATNQYTFNDTLKKVDNLLSRIWPSRYVGTLLLVRLHHEVIMPVEVRIMKLEVALDFSSFAE</sequence>
<proteinExistence type="predicted"/>